<dbReference type="EMBL" id="CP144696">
    <property type="protein sequence ID" value="WVZ11260.1"/>
    <property type="molecule type" value="Genomic_DNA"/>
</dbReference>
<organism evidence="1 2">
    <name type="scientific">Vigna mungo</name>
    <name type="common">Black gram</name>
    <name type="synonym">Phaseolus mungo</name>
    <dbReference type="NCBI Taxonomy" id="3915"/>
    <lineage>
        <taxon>Eukaryota</taxon>
        <taxon>Viridiplantae</taxon>
        <taxon>Streptophyta</taxon>
        <taxon>Embryophyta</taxon>
        <taxon>Tracheophyta</taxon>
        <taxon>Spermatophyta</taxon>
        <taxon>Magnoliopsida</taxon>
        <taxon>eudicotyledons</taxon>
        <taxon>Gunneridae</taxon>
        <taxon>Pentapetalae</taxon>
        <taxon>rosids</taxon>
        <taxon>fabids</taxon>
        <taxon>Fabales</taxon>
        <taxon>Fabaceae</taxon>
        <taxon>Papilionoideae</taxon>
        <taxon>50 kb inversion clade</taxon>
        <taxon>NPAAA clade</taxon>
        <taxon>indigoferoid/millettioid clade</taxon>
        <taxon>Phaseoleae</taxon>
        <taxon>Vigna</taxon>
    </lineage>
</organism>
<keyword evidence="2" id="KW-1185">Reference proteome</keyword>
<evidence type="ECO:0000313" key="2">
    <source>
        <dbReference type="Proteomes" id="UP001374535"/>
    </source>
</evidence>
<sequence>MLRNPWKRCCNRRSGPTLLCSSLTSLFHSGTCVEGNPERRRIIEEDPSLQISHPWPEWVQLIKWLLHKGYFLHDEGNVFRNTALGAKDCNAIRTACLNFGRDHFHILR</sequence>
<reference evidence="1 2" key="1">
    <citation type="journal article" date="2023" name="Life. Sci Alliance">
        <title>Evolutionary insights into 3D genome organization and epigenetic landscape of Vigna mungo.</title>
        <authorList>
            <person name="Junaid A."/>
            <person name="Singh B."/>
            <person name="Bhatia S."/>
        </authorList>
    </citation>
    <scope>NUCLEOTIDE SEQUENCE [LARGE SCALE GENOMIC DNA]</scope>
    <source>
        <strain evidence="1">Urdbean</strain>
    </source>
</reference>
<dbReference type="Proteomes" id="UP001374535">
    <property type="component" value="Chromosome 5"/>
</dbReference>
<name>A0AAQ3NLR3_VIGMU</name>
<evidence type="ECO:0000313" key="1">
    <source>
        <dbReference type="EMBL" id="WVZ11260.1"/>
    </source>
</evidence>
<dbReference type="AlphaFoldDB" id="A0AAQ3NLR3"/>
<accession>A0AAQ3NLR3</accession>
<proteinExistence type="predicted"/>
<gene>
    <name evidence="1" type="ORF">V8G54_015790</name>
</gene>
<protein>
    <submittedName>
        <fullName evidence="1">Uncharacterized protein</fullName>
    </submittedName>
</protein>